<dbReference type="Proteomes" id="UP000007463">
    <property type="component" value="Chromosome"/>
</dbReference>
<evidence type="ECO:0000313" key="2">
    <source>
        <dbReference type="Proteomes" id="UP000007463"/>
    </source>
</evidence>
<sequence length="190" mass="21599">MQPGTLHIEPKTILASWIQDVKEARFNSVQVAHFGPLNQDLVNSFTISTEDFMISAGDKKTLVKRVFSILIEGLQNILIHGKTWDNEQQALLIVAYNETTYRIALGNLTEISETDKLKTYLDRLNAMDEEEVKSFYLETLNNGLISDKGGAGLGFITMRMKSKSRLDYQFMHVSDELMLFTIATDVDRMQ</sequence>
<gene>
    <name evidence="1" type="ordered locus">Fluta_3282</name>
</gene>
<dbReference type="NCBIfam" id="NF038262">
    <property type="entry name" value="SiaB_fam_kinase"/>
    <property type="match status" value="1"/>
</dbReference>
<dbReference type="EMBL" id="CP002542">
    <property type="protein sequence ID" value="AEA45254.1"/>
    <property type="molecule type" value="Genomic_DNA"/>
</dbReference>
<dbReference type="RefSeq" id="WP_013688021.1">
    <property type="nucleotide sequence ID" value="NC_015321.1"/>
</dbReference>
<accession>F2IA77</accession>
<dbReference type="Pfam" id="PF19788">
    <property type="entry name" value="DUF6272"/>
    <property type="match status" value="1"/>
</dbReference>
<protein>
    <recommendedName>
        <fullName evidence="3">ATP-binding region ATPase domain protein</fullName>
    </recommendedName>
</protein>
<organism evidence="1 2">
    <name type="scientific">Fluviicola taffensis (strain DSM 16823 / NCIMB 13979 / RW262)</name>
    <dbReference type="NCBI Taxonomy" id="755732"/>
    <lineage>
        <taxon>Bacteria</taxon>
        <taxon>Pseudomonadati</taxon>
        <taxon>Bacteroidota</taxon>
        <taxon>Flavobacteriia</taxon>
        <taxon>Flavobacteriales</taxon>
        <taxon>Crocinitomicaceae</taxon>
        <taxon>Fluviicola</taxon>
    </lineage>
</organism>
<proteinExistence type="predicted"/>
<keyword evidence="2" id="KW-1185">Reference proteome</keyword>
<dbReference type="AlphaFoldDB" id="F2IA77"/>
<dbReference type="OrthoDB" id="1117715at2"/>
<reference evidence="2" key="2">
    <citation type="submission" date="2011-02" db="EMBL/GenBank/DDBJ databases">
        <title>The complete genome of Fluviicola taffensis DSM 16823.</title>
        <authorList>
            <consortium name="US DOE Joint Genome Institute (JGI-PGF)"/>
            <person name="Lucas S."/>
            <person name="Copeland A."/>
            <person name="Lapidus A."/>
            <person name="Bruce D."/>
            <person name="Goodwin L."/>
            <person name="Pitluck S."/>
            <person name="Kyrpides N."/>
            <person name="Mavromatis K."/>
            <person name="Ivanova N."/>
            <person name="Mikhailova N."/>
            <person name="Pagani I."/>
            <person name="Chertkov O."/>
            <person name="Detter J.C."/>
            <person name="Han C."/>
            <person name="Tapia R."/>
            <person name="Land M."/>
            <person name="Hauser L."/>
            <person name="Markowitz V."/>
            <person name="Cheng J.-F."/>
            <person name="Hugenholtz P."/>
            <person name="Woyke T."/>
            <person name="Wu D."/>
            <person name="Tindall B."/>
            <person name="Pomrenke H.G."/>
            <person name="Brambilla E."/>
            <person name="Klenk H.-P."/>
            <person name="Eisen J.A."/>
        </authorList>
    </citation>
    <scope>NUCLEOTIDE SEQUENCE [LARGE SCALE GENOMIC DNA]</scope>
    <source>
        <strain evidence="2">DSM 16823 / RW262 / RW262</strain>
    </source>
</reference>
<name>F2IA77_FLUTR</name>
<dbReference type="eggNOG" id="ENOG5030Y70">
    <property type="taxonomic scope" value="Bacteria"/>
</dbReference>
<dbReference type="KEGG" id="fte:Fluta_3282"/>
<reference evidence="1 2" key="1">
    <citation type="journal article" date="2011" name="Stand. Genomic Sci.">
        <title>Complete genome sequence of the gliding freshwater bacterium Fluviicola taffensis type strain (RW262).</title>
        <authorList>
            <person name="Woyke T."/>
            <person name="Chertkov O."/>
            <person name="Lapidus A."/>
            <person name="Nolan M."/>
            <person name="Lucas S."/>
            <person name="Del Rio T.G."/>
            <person name="Tice H."/>
            <person name="Cheng J.F."/>
            <person name="Tapia R."/>
            <person name="Han C."/>
            <person name="Goodwin L."/>
            <person name="Pitluck S."/>
            <person name="Liolios K."/>
            <person name="Pagani I."/>
            <person name="Ivanova N."/>
            <person name="Huntemann M."/>
            <person name="Mavromatis K."/>
            <person name="Mikhailova N."/>
            <person name="Pati A."/>
            <person name="Chen A."/>
            <person name="Palaniappan K."/>
            <person name="Land M."/>
            <person name="Hauser L."/>
            <person name="Brambilla E.M."/>
            <person name="Rohde M."/>
            <person name="Mwirichia R."/>
            <person name="Sikorski J."/>
            <person name="Tindall B.J."/>
            <person name="Goker M."/>
            <person name="Bristow J."/>
            <person name="Eisen J.A."/>
            <person name="Markowitz V."/>
            <person name="Hugenholtz P."/>
            <person name="Klenk H.P."/>
            <person name="Kyrpides N.C."/>
        </authorList>
    </citation>
    <scope>NUCLEOTIDE SEQUENCE [LARGE SCALE GENOMIC DNA]</scope>
    <source>
        <strain evidence="2">DSM 16823 / RW262 / RW262</strain>
    </source>
</reference>
<evidence type="ECO:0000313" key="1">
    <source>
        <dbReference type="EMBL" id="AEA45254.1"/>
    </source>
</evidence>
<evidence type="ECO:0008006" key="3">
    <source>
        <dbReference type="Google" id="ProtNLM"/>
    </source>
</evidence>
<dbReference type="STRING" id="755732.Fluta_3282"/>
<dbReference type="HOGENOM" id="CLU_117549_1_0_10"/>
<dbReference type="InterPro" id="IPR046239">
    <property type="entry name" value="DUF6272"/>
</dbReference>